<dbReference type="PROSITE" id="PS50157">
    <property type="entry name" value="ZINC_FINGER_C2H2_2"/>
    <property type="match status" value="1"/>
</dbReference>
<name>A0AA38PC33_9AGAR</name>
<dbReference type="InterPro" id="IPR036236">
    <property type="entry name" value="Znf_C2H2_sf"/>
</dbReference>
<dbReference type="GO" id="GO:0008270">
    <property type="term" value="F:zinc ion binding"/>
    <property type="evidence" value="ECO:0007669"/>
    <property type="project" value="UniProtKB-KW"/>
</dbReference>
<reference evidence="4" key="1">
    <citation type="submission" date="2022-08" db="EMBL/GenBank/DDBJ databases">
        <authorList>
            <consortium name="DOE Joint Genome Institute"/>
            <person name="Min B."/>
            <person name="Riley R."/>
            <person name="Sierra-Patev S."/>
            <person name="Naranjo-Ortiz M."/>
            <person name="Looney B."/>
            <person name="Konkel Z."/>
            <person name="Slot J.C."/>
            <person name="Sakamoto Y."/>
            <person name="Steenwyk J.L."/>
            <person name="Rokas A."/>
            <person name="Carro J."/>
            <person name="Camarero S."/>
            <person name="Ferreira P."/>
            <person name="Molpeceres G."/>
            <person name="Ruiz-Duenas F.J."/>
            <person name="Serrano A."/>
            <person name="Henrissat B."/>
            <person name="Drula E."/>
            <person name="Hughes K.W."/>
            <person name="Mata J.L."/>
            <person name="Ishikawa N.K."/>
            <person name="Vargas-Isla R."/>
            <person name="Ushijima S."/>
            <person name="Smith C.A."/>
            <person name="Ahrendt S."/>
            <person name="Andreopoulos W."/>
            <person name="He G."/>
            <person name="Labutti K."/>
            <person name="Lipzen A."/>
            <person name="Ng V."/>
            <person name="Sandor L."/>
            <person name="Barry K."/>
            <person name="Martinez A.T."/>
            <person name="Xiao Y."/>
            <person name="Gibbons J.G."/>
            <person name="Terashima K."/>
            <person name="Hibbett D.S."/>
            <person name="Grigoriev I.V."/>
        </authorList>
    </citation>
    <scope>NUCLEOTIDE SEQUENCE</scope>
    <source>
        <strain evidence="4">TFB9207</strain>
    </source>
</reference>
<feature type="compositionally biased region" description="Polar residues" evidence="2">
    <location>
        <begin position="421"/>
        <end position="435"/>
    </location>
</feature>
<dbReference type="AlphaFoldDB" id="A0AA38PC33"/>
<evidence type="ECO:0000256" key="2">
    <source>
        <dbReference type="SAM" id="MobiDB-lite"/>
    </source>
</evidence>
<feature type="compositionally biased region" description="Acidic residues" evidence="2">
    <location>
        <begin position="374"/>
        <end position="407"/>
    </location>
</feature>
<evidence type="ECO:0000256" key="1">
    <source>
        <dbReference type="PROSITE-ProRule" id="PRU00042"/>
    </source>
</evidence>
<sequence length="562" mass="62861">MEQDSGIFEYLHTFGDDDHSTVQSSEDSGHPLNADVPAYDFGLFKFEHTPLRLEELFIEDSSLYPRGPFGLYPGFNQDNDNFLLSPLSPLSATLSPISTSSYSEFTTLDSPASSSSSRLTSPPFSRLTSPPVSLPSDSPSSILTSPPESIAMTCCTPADIFCDYDLTEGSNDSVYFGEDDRSDIELDSELERCTSHDLGSPSRPECDQNWRCDEIPLKPYRSLSVTASSSSMNHDEPLTKGCMKMKSSPALFMHPSSSSTNHDDPLLKGSMGMKSSPATSFMNPSSSNLTNHDEPLNKASTKKSRVAKQNVNTPTYTLSNSSLLPSSRSITKAGTSSGARSITPQDGEETEITHRLVASHHRKAKQAVVYREVDSDDEKEFSEYEDSGETFDDEDDYDDEDNYDDENITSRKRRRGGYFHKQQSLSNQYFAPQQRTGKKARLHVDVGGDPPYERSSSEPGPSGSNGGQRKKGTKRKQRRQSSNNRAKKCEKIWKCQECGTTFTRDYDLSRHQLSSCNEFRQEFPCRYCSKPFSRLDACKRHEESDTKQCMMKRWLRIVSSTP</sequence>
<feature type="region of interest" description="Disordered" evidence="2">
    <location>
        <begin position="110"/>
        <end position="145"/>
    </location>
</feature>
<feature type="compositionally biased region" description="Basic residues" evidence="2">
    <location>
        <begin position="468"/>
        <end position="479"/>
    </location>
</feature>
<feature type="domain" description="C2H2-type" evidence="3">
    <location>
        <begin position="493"/>
        <end position="520"/>
    </location>
</feature>
<dbReference type="SUPFAM" id="SSF57667">
    <property type="entry name" value="beta-beta-alpha zinc fingers"/>
    <property type="match status" value="1"/>
</dbReference>
<proteinExistence type="predicted"/>
<comment type="caution">
    <text evidence="4">The sequence shown here is derived from an EMBL/GenBank/DDBJ whole genome shotgun (WGS) entry which is preliminary data.</text>
</comment>
<keyword evidence="1" id="KW-0479">Metal-binding</keyword>
<dbReference type="Proteomes" id="UP001163846">
    <property type="component" value="Unassembled WGS sequence"/>
</dbReference>
<accession>A0AA38PC33</accession>
<gene>
    <name evidence="4" type="ORF">F5878DRAFT_614577</name>
</gene>
<feature type="region of interest" description="Disordered" evidence="2">
    <location>
        <begin position="255"/>
        <end position="349"/>
    </location>
</feature>
<dbReference type="Gene3D" id="3.30.160.60">
    <property type="entry name" value="Classic Zinc Finger"/>
    <property type="match status" value="1"/>
</dbReference>
<keyword evidence="1" id="KW-0862">Zinc</keyword>
<feature type="compositionally biased region" description="Basic and acidic residues" evidence="2">
    <location>
        <begin position="442"/>
        <end position="456"/>
    </location>
</feature>
<keyword evidence="1" id="KW-0863">Zinc-finger</keyword>
<protein>
    <recommendedName>
        <fullName evidence="3">C2H2-type domain-containing protein</fullName>
    </recommendedName>
</protein>
<dbReference type="InterPro" id="IPR013087">
    <property type="entry name" value="Znf_C2H2_type"/>
</dbReference>
<evidence type="ECO:0000313" key="4">
    <source>
        <dbReference type="EMBL" id="KAJ3839996.1"/>
    </source>
</evidence>
<evidence type="ECO:0000313" key="5">
    <source>
        <dbReference type="Proteomes" id="UP001163846"/>
    </source>
</evidence>
<evidence type="ECO:0000259" key="3">
    <source>
        <dbReference type="PROSITE" id="PS50157"/>
    </source>
</evidence>
<dbReference type="EMBL" id="MU806099">
    <property type="protein sequence ID" value="KAJ3839996.1"/>
    <property type="molecule type" value="Genomic_DNA"/>
</dbReference>
<feature type="compositionally biased region" description="Polar residues" evidence="2">
    <location>
        <begin position="276"/>
        <end position="290"/>
    </location>
</feature>
<feature type="compositionally biased region" description="Polar residues" evidence="2">
    <location>
        <begin position="307"/>
        <end position="317"/>
    </location>
</feature>
<organism evidence="4 5">
    <name type="scientific">Lentinula raphanica</name>
    <dbReference type="NCBI Taxonomy" id="153919"/>
    <lineage>
        <taxon>Eukaryota</taxon>
        <taxon>Fungi</taxon>
        <taxon>Dikarya</taxon>
        <taxon>Basidiomycota</taxon>
        <taxon>Agaricomycotina</taxon>
        <taxon>Agaricomycetes</taxon>
        <taxon>Agaricomycetidae</taxon>
        <taxon>Agaricales</taxon>
        <taxon>Marasmiineae</taxon>
        <taxon>Omphalotaceae</taxon>
        <taxon>Lentinula</taxon>
    </lineage>
</organism>
<feature type="compositionally biased region" description="Polar residues" evidence="2">
    <location>
        <begin position="330"/>
        <end position="344"/>
    </location>
</feature>
<keyword evidence="5" id="KW-1185">Reference proteome</keyword>
<feature type="region of interest" description="Disordered" evidence="2">
    <location>
        <begin position="363"/>
        <end position="485"/>
    </location>
</feature>
<feature type="compositionally biased region" description="Low complexity" evidence="2">
    <location>
        <begin position="318"/>
        <end position="329"/>
    </location>
</feature>